<comment type="caution">
    <text evidence="2">The sequence shown here is derived from an EMBL/GenBank/DDBJ whole genome shotgun (WGS) entry which is preliminary data.</text>
</comment>
<gene>
    <name evidence="2" type="ORF">FLAPXU55_02497</name>
</gene>
<accession>A0A9N8J201</accession>
<reference evidence="2 3" key="1">
    <citation type="submission" date="2020-06" db="EMBL/GenBank/DDBJ databases">
        <authorList>
            <person name="Criscuolo A."/>
        </authorList>
    </citation>
    <scope>NUCLEOTIDE SEQUENCE [LARGE SCALE GENOMIC DNA]</scope>
    <source>
        <strain evidence="2">PXU-55</strain>
    </source>
</reference>
<name>A0A9N8J201_9FLAO</name>
<feature type="region of interest" description="Disordered" evidence="1">
    <location>
        <begin position="1"/>
        <end position="182"/>
    </location>
</feature>
<organism evidence="2 3">
    <name type="scientific">Flavobacterium panici</name>
    <dbReference type="NCBI Taxonomy" id="2654843"/>
    <lineage>
        <taxon>Bacteria</taxon>
        <taxon>Pseudomonadati</taxon>
        <taxon>Bacteroidota</taxon>
        <taxon>Flavobacteriia</taxon>
        <taxon>Flavobacteriales</taxon>
        <taxon>Flavobacteriaceae</taxon>
        <taxon>Flavobacterium</taxon>
    </lineage>
</organism>
<dbReference type="EMBL" id="CAIJDE010000043">
    <property type="protein sequence ID" value="CAC9974800.1"/>
    <property type="molecule type" value="Genomic_DNA"/>
</dbReference>
<evidence type="ECO:0000313" key="3">
    <source>
        <dbReference type="Proteomes" id="UP000533639"/>
    </source>
</evidence>
<feature type="compositionally biased region" description="Acidic residues" evidence="1">
    <location>
        <begin position="144"/>
        <end position="176"/>
    </location>
</feature>
<evidence type="ECO:0000313" key="2">
    <source>
        <dbReference type="EMBL" id="CAC9974800.1"/>
    </source>
</evidence>
<feature type="compositionally biased region" description="Acidic residues" evidence="1">
    <location>
        <begin position="70"/>
        <end position="79"/>
    </location>
</feature>
<dbReference type="RefSeq" id="WP_180857951.1">
    <property type="nucleotide sequence ID" value="NZ_CAIJDE010000043.1"/>
</dbReference>
<protein>
    <submittedName>
        <fullName evidence="2">Uncharacterized protein</fullName>
    </submittedName>
</protein>
<evidence type="ECO:0000256" key="1">
    <source>
        <dbReference type="SAM" id="MobiDB-lite"/>
    </source>
</evidence>
<sequence length="182" mass="21566">MNTTDNRNGTFPKDPGSPDSDRNTVMNEELYDLNTKETQNSRSEDAERGYTVRNGHNPNKPNPDERSGVYDDDLDDLDDDFHKDRDLEDNNDDIYEVVLEDEDDFDEEDEDEYIEEDLDEQELDKVENDEFDNPADTFENNFNETEEDLEDIDDDEEEEDSEYIEDDVQEDDDYTEEDKRRL</sequence>
<feature type="compositionally biased region" description="Acidic residues" evidence="1">
    <location>
        <begin position="89"/>
        <end position="122"/>
    </location>
</feature>
<keyword evidence="3" id="KW-1185">Reference proteome</keyword>
<dbReference type="AlphaFoldDB" id="A0A9N8J201"/>
<dbReference type="Proteomes" id="UP000533639">
    <property type="component" value="Unassembled WGS sequence"/>
</dbReference>
<proteinExistence type="predicted"/>